<dbReference type="Proteomes" id="UP001470230">
    <property type="component" value="Unassembled WGS sequence"/>
</dbReference>
<comment type="caution">
    <text evidence="2">The sequence shown here is derived from an EMBL/GenBank/DDBJ whole genome shotgun (WGS) entry which is preliminary data.</text>
</comment>
<evidence type="ECO:0000313" key="2">
    <source>
        <dbReference type="EMBL" id="KAK8883968.1"/>
    </source>
</evidence>
<feature type="compositionally biased region" description="Acidic residues" evidence="1">
    <location>
        <begin position="48"/>
        <end position="61"/>
    </location>
</feature>
<proteinExistence type="predicted"/>
<organism evidence="2 3">
    <name type="scientific">Tritrichomonas musculus</name>
    <dbReference type="NCBI Taxonomy" id="1915356"/>
    <lineage>
        <taxon>Eukaryota</taxon>
        <taxon>Metamonada</taxon>
        <taxon>Parabasalia</taxon>
        <taxon>Tritrichomonadida</taxon>
        <taxon>Tritrichomonadidae</taxon>
        <taxon>Tritrichomonas</taxon>
    </lineage>
</organism>
<dbReference type="EMBL" id="JAPFFF010000008">
    <property type="protein sequence ID" value="KAK8883968.1"/>
    <property type="molecule type" value="Genomic_DNA"/>
</dbReference>
<feature type="region of interest" description="Disordered" evidence="1">
    <location>
        <begin position="44"/>
        <end position="69"/>
    </location>
</feature>
<keyword evidence="3" id="KW-1185">Reference proteome</keyword>
<reference evidence="2 3" key="1">
    <citation type="submission" date="2024-04" db="EMBL/GenBank/DDBJ databases">
        <title>Tritrichomonas musculus Genome.</title>
        <authorList>
            <person name="Alves-Ferreira E."/>
            <person name="Grigg M."/>
            <person name="Lorenzi H."/>
            <person name="Galac M."/>
        </authorList>
    </citation>
    <scope>NUCLEOTIDE SEQUENCE [LARGE SCALE GENOMIC DNA]</scope>
    <source>
        <strain evidence="2 3">EAF2021</strain>
    </source>
</reference>
<evidence type="ECO:0000256" key="1">
    <source>
        <dbReference type="SAM" id="MobiDB-lite"/>
    </source>
</evidence>
<protein>
    <submittedName>
        <fullName evidence="2">Uncharacterized protein</fullName>
    </submittedName>
</protein>
<accession>A0ABR2JZQ8</accession>
<gene>
    <name evidence="2" type="ORF">M9Y10_043070</name>
</gene>
<sequence>MTYENSGFIQTTKNRISHSNTKEIKTPSFSKSGISHAFESESVINPSFDDEIEDSEIDNEDQNVPSGNKKKEVKRRSYCCNCHCCRGCCDYLCQKANCMFQKEG</sequence>
<name>A0ABR2JZQ8_9EUKA</name>
<evidence type="ECO:0000313" key="3">
    <source>
        <dbReference type="Proteomes" id="UP001470230"/>
    </source>
</evidence>